<dbReference type="EMBL" id="CP045483">
    <property type="protein sequence ID" value="QGR18539.1"/>
    <property type="molecule type" value="Genomic_DNA"/>
</dbReference>
<dbReference type="KEGG" id="sazo:D1868_00020"/>
<sequence>MATTIVNMMLVIATILISLVALSLYSVYISYTNSNLSYVNTLESFSKSIQISVSPLTFHSYIDKNFIIYNVSFLASVSIKGYDLNRGQLIIYPFVTNPNPNLYLYVPSGVQEAVINVSKSLLISGNVYLPDGELLGSIKGQGYVVTNDQPFLVSANVTGDKIIVLWVLVNVSSHYYRLGYTYVTPIDSGVGVYVASGSGKYTSSNPQINLNQPLIFSSNKGLIFGLWFNPYVISNSKSMLFNITFNVVSQGGVSVSFVFYTQNTTLFVNQTTYTSNGIAVYKVATIYNKLTQGDWYFLNFSTGSQLVAPNLNLLITLYQNGRLIAEQQFIPVGVSSGNGYASIIQFGNSSSINVISQAVLSTEQSISLSNGPIYNITTQLLENGYLFNNTYNLNWIISHAQNQIYAIVYWYFVANYYPPPSQVPAILWYYGSNGLNEVYLNESGYNTWILI</sequence>
<gene>
    <name evidence="1" type="ORF">D1868_00020</name>
</gene>
<evidence type="ECO:0000313" key="2">
    <source>
        <dbReference type="Proteomes" id="UP000423396"/>
    </source>
</evidence>
<evidence type="ECO:0000313" key="1">
    <source>
        <dbReference type="EMBL" id="QGR18539.1"/>
    </source>
</evidence>
<dbReference type="AlphaFoldDB" id="A0A650CL73"/>
<protein>
    <submittedName>
        <fullName evidence="1">Uncharacterized protein</fullName>
    </submittedName>
</protein>
<dbReference type="GeneID" id="42797414"/>
<dbReference type="OrthoDB" id="34421at2157"/>
<dbReference type="Proteomes" id="UP000423396">
    <property type="component" value="Chromosome"/>
</dbReference>
<name>A0A650CL73_9CREN</name>
<keyword evidence="2" id="KW-1185">Reference proteome</keyword>
<organism evidence="1 2">
    <name type="scientific">Stygiolobus azoricus</name>
    <dbReference type="NCBI Taxonomy" id="41675"/>
    <lineage>
        <taxon>Archaea</taxon>
        <taxon>Thermoproteota</taxon>
        <taxon>Thermoprotei</taxon>
        <taxon>Sulfolobales</taxon>
        <taxon>Sulfolobaceae</taxon>
        <taxon>Stygiolobus</taxon>
    </lineage>
</organism>
<proteinExistence type="predicted"/>
<dbReference type="RefSeq" id="WP_156004722.1">
    <property type="nucleotide sequence ID" value="NZ_CP045483.1"/>
</dbReference>
<accession>A0A650CL73</accession>
<reference evidence="1 2" key="1">
    <citation type="submission" date="2019-10" db="EMBL/GenBank/DDBJ databases">
        <title>Genome Sequences from Six Type Strain Members of the Archaeal Family Sulfolobaceae: Acidianus ambivalens, Acidianus infernus, Metallosphaera prunae, Stygiolobus azoricus, Sulfolobus metallicus, and Sulfurisphaera ohwakuensis.</title>
        <authorList>
            <person name="Counts J.A."/>
            <person name="Kelly R.M."/>
        </authorList>
    </citation>
    <scope>NUCLEOTIDE SEQUENCE [LARGE SCALE GENOMIC DNA]</scope>
    <source>
        <strain evidence="1 2">FC6</strain>
    </source>
</reference>